<dbReference type="eggNOG" id="ENOG5033S7H">
    <property type="taxonomic scope" value="Bacteria"/>
</dbReference>
<reference evidence="1 2" key="1">
    <citation type="submission" date="2006-10" db="EMBL/GenBank/DDBJ databases">
        <title>Complete sequence of chromosome of Pelobacter propionicus DSM 2379.</title>
        <authorList>
            <consortium name="US DOE Joint Genome Institute"/>
            <person name="Copeland A."/>
            <person name="Lucas S."/>
            <person name="Lapidus A."/>
            <person name="Barry K."/>
            <person name="Detter J.C."/>
            <person name="Glavina del Rio T."/>
            <person name="Hammon N."/>
            <person name="Israni S."/>
            <person name="Dalin E."/>
            <person name="Tice H."/>
            <person name="Pitluck S."/>
            <person name="Saunders E."/>
            <person name="Brettin T."/>
            <person name="Bruce D."/>
            <person name="Han C."/>
            <person name="Tapia R."/>
            <person name="Schmutz J."/>
            <person name="Larimer F."/>
            <person name="Land M."/>
            <person name="Hauser L."/>
            <person name="Kyrpides N."/>
            <person name="Kim E."/>
            <person name="Lovley D."/>
            <person name="Richardson P."/>
        </authorList>
    </citation>
    <scope>NUCLEOTIDE SEQUENCE [LARGE SCALE GENOMIC DNA]</scope>
    <source>
        <strain evidence="2">DSM 2379 / NBRC 103807 / OttBd1</strain>
    </source>
</reference>
<protein>
    <submittedName>
        <fullName evidence="1">Uncharacterized protein</fullName>
    </submittedName>
</protein>
<dbReference type="Proteomes" id="UP000006732">
    <property type="component" value="Chromosome"/>
</dbReference>
<dbReference type="RefSeq" id="WP_011734059.1">
    <property type="nucleotide sequence ID" value="NC_008609.1"/>
</dbReference>
<dbReference type="EMBL" id="CP000482">
    <property type="protein sequence ID" value="ABK97744.1"/>
    <property type="molecule type" value="Genomic_DNA"/>
</dbReference>
<keyword evidence="2" id="KW-1185">Reference proteome</keyword>
<dbReference type="HOGENOM" id="CLU_846243_0_0_7"/>
<name>A1AK74_PELPD</name>
<sequence>MTAECVKPDRLLERIPAEYPRHMLCFFSNNSARGIDLPFVSALIDALNKVDSITPGYANEMLSRISAIENTGEDQYEAILSILAEIYVTAGLCERADIEDGNPQFAHEPAAGQQKNPELEVRVSGQWCAIEVKTPRLIQHGRLRAQNDWQVGIRLPSGGLPYENVTLPRDNPVKDFLISAEQKFAAYENYRPGSFRVLAILWDDFSNEPIAALTSPESGLLTPNSFHRDAQGSAVRYPHIDGVLVIRHQHQLMRATRCEPLIDGIAHAFQYHHNGFPPKAFIECHGGRVPSSDLMSALNARPIVECVGAEFHPAEIIMWVNN</sequence>
<proteinExistence type="predicted"/>
<dbReference type="KEGG" id="ppd:Ppro_0105"/>
<accession>A1AK74</accession>
<organism evidence="1 2">
    <name type="scientific">Pelobacter propionicus (strain DSM 2379 / NBRC 103807 / OttBd1)</name>
    <dbReference type="NCBI Taxonomy" id="338966"/>
    <lineage>
        <taxon>Bacteria</taxon>
        <taxon>Pseudomonadati</taxon>
        <taxon>Thermodesulfobacteriota</taxon>
        <taxon>Desulfuromonadia</taxon>
        <taxon>Desulfuromonadales</taxon>
        <taxon>Desulfuromonadaceae</taxon>
        <taxon>Pelobacter</taxon>
    </lineage>
</organism>
<dbReference type="AlphaFoldDB" id="A1AK74"/>
<evidence type="ECO:0000313" key="2">
    <source>
        <dbReference type="Proteomes" id="UP000006732"/>
    </source>
</evidence>
<evidence type="ECO:0000313" key="1">
    <source>
        <dbReference type="EMBL" id="ABK97744.1"/>
    </source>
</evidence>
<gene>
    <name evidence="1" type="ordered locus">Ppro_0105</name>
</gene>